<dbReference type="InterPro" id="IPR006204">
    <property type="entry name" value="GHMP_kinase_N_dom"/>
</dbReference>
<feature type="domain" description="GHMP kinase C-terminal" evidence="14">
    <location>
        <begin position="283"/>
        <end position="356"/>
    </location>
</feature>
<evidence type="ECO:0000259" key="13">
    <source>
        <dbReference type="Pfam" id="PF00288"/>
    </source>
</evidence>
<organism evidence="16 17">
    <name type="scientific">Hymenobacter defluvii</name>
    <dbReference type="NCBI Taxonomy" id="2054411"/>
    <lineage>
        <taxon>Bacteria</taxon>
        <taxon>Pseudomonadati</taxon>
        <taxon>Bacteroidota</taxon>
        <taxon>Cytophagia</taxon>
        <taxon>Cytophagales</taxon>
        <taxon>Hymenobacteraceae</taxon>
        <taxon>Hymenobacter</taxon>
    </lineage>
</organism>
<keyword evidence="5 11" id="KW-0547">Nucleotide-binding</keyword>
<feature type="binding site" evidence="11">
    <location>
        <begin position="119"/>
        <end position="125"/>
    </location>
    <ligand>
        <name>ATP</name>
        <dbReference type="ChEBI" id="CHEBI:30616"/>
    </ligand>
</feature>
<dbReference type="Gene3D" id="3.30.230.10">
    <property type="match status" value="1"/>
</dbReference>
<comment type="catalytic activity">
    <reaction evidence="11">
        <text>alpha-D-galactose + ATP = alpha-D-galactose 1-phosphate + ADP + H(+)</text>
        <dbReference type="Rhea" id="RHEA:13553"/>
        <dbReference type="ChEBI" id="CHEBI:15378"/>
        <dbReference type="ChEBI" id="CHEBI:28061"/>
        <dbReference type="ChEBI" id="CHEBI:30616"/>
        <dbReference type="ChEBI" id="CHEBI:58336"/>
        <dbReference type="ChEBI" id="CHEBI:456216"/>
        <dbReference type="EC" id="2.7.1.6"/>
    </reaction>
</comment>
<dbReference type="GO" id="GO:0004335">
    <property type="term" value="F:galactokinase activity"/>
    <property type="evidence" value="ECO:0007669"/>
    <property type="project" value="UniProtKB-EC"/>
</dbReference>
<dbReference type="InterPro" id="IPR020568">
    <property type="entry name" value="Ribosomal_Su5_D2-typ_SF"/>
</dbReference>
<evidence type="ECO:0000256" key="2">
    <source>
        <dbReference type="ARBA" id="ARBA00022490"/>
    </source>
</evidence>
<feature type="binding site" evidence="11">
    <location>
        <position position="157"/>
    </location>
    <ligand>
        <name>Mg(2+)</name>
        <dbReference type="ChEBI" id="CHEBI:18420"/>
    </ligand>
</feature>
<keyword evidence="8 11" id="KW-0460">Magnesium</keyword>
<proteinExistence type="inferred from homology"/>
<dbReference type="RefSeq" id="WP_208305961.1">
    <property type="nucleotide sequence ID" value="NZ_JAGETX010000001.1"/>
</dbReference>
<keyword evidence="4 11" id="KW-0479">Metal-binding</keyword>
<keyword evidence="3 11" id="KW-0808">Transferase</keyword>
<dbReference type="PROSITE" id="PS00627">
    <property type="entry name" value="GHMP_KINASES_ATP"/>
    <property type="match status" value="1"/>
</dbReference>
<comment type="pathway">
    <text evidence="11">Carbohydrate metabolism; galactose metabolism.</text>
</comment>
<evidence type="ECO:0000313" key="16">
    <source>
        <dbReference type="EMBL" id="MBO3269172.1"/>
    </source>
</evidence>
<keyword evidence="2 11" id="KW-0963">Cytoplasm</keyword>
<dbReference type="Pfam" id="PF00288">
    <property type="entry name" value="GHMP_kinases_N"/>
    <property type="match status" value="1"/>
</dbReference>
<dbReference type="SUPFAM" id="SSF54211">
    <property type="entry name" value="Ribosomal protein S5 domain 2-like"/>
    <property type="match status" value="1"/>
</dbReference>
<evidence type="ECO:0000256" key="3">
    <source>
        <dbReference type="ARBA" id="ARBA00022679"/>
    </source>
</evidence>
<evidence type="ECO:0000313" key="17">
    <source>
        <dbReference type="Proteomes" id="UP000670527"/>
    </source>
</evidence>
<keyword evidence="9 11" id="KW-0299">Galactose metabolism</keyword>
<evidence type="ECO:0000256" key="7">
    <source>
        <dbReference type="ARBA" id="ARBA00022840"/>
    </source>
</evidence>
<feature type="domain" description="GHMP kinase N-terminal" evidence="13">
    <location>
        <begin position="89"/>
        <end position="177"/>
    </location>
</feature>
<feature type="domain" description="Galactokinase N-terminal" evidence="15">
    <location>
        <begin position="9"/>
        <end position="55"/>
    </location>
</feature>
<gene>
    <name evidence="11 16" type="primary">galK</name>
    <name evidence="16" type="ORF">J4D97_00810</name>
</gene>
<name>A0ABS3T693_9BACT</name>
<dbReference type="InterPro" id="IPR000705">
    <property type="entry name" value="Galactokinase"/>
</dbReference>
<dbReference type="Pfam" id="PF10509">
    <property type="entry name" value="GalKase_gal_bdg"/>
    <property type="match status" value="1"/>
</dbReference>
<evidence type="ECO:0000259" key="15">
    <source>
        <dbReference type="Pfam" id="PF10509"/>
    </source>
</evidence>
<evidence type="ECO:0000256" key="10">
    <source>
        <dbReference type="ARBA" id="ARBA00023277"/>
    </source>
</evidence>
<dbReference type="EC" id="2.7.1.6" evidence="11 12"/>
<keyword evidence="6 11" id="KW-0418">Kinase</keyword>
<dbReference type="PANTHER" id="PTHR10457">
    <property type="entry name" value="MEVALONATE KINASE/GALACTOKINASE"/>
    <property type="match status" value="1"/>
</dbReference>
<dbReference type="InterPro" id="IPR006203">
    <property type="entry name" value="GHMP_knse_ATP-bd_CS"/>
</dbReference>
<dbReference type="InterPro" id="IPR019539">
    <property type="entry name" value="GalKase_N"/>
</dbReference>
<evidence type="ECO:0000256" key="8">
    <source>
        <dbReference type="ARBA" id="ARBA00022842"/>
    </source>
</evidence>
<dbReference type="PRINTS" id="PR00959">
    <property type="entry name" value="MEVGALKINASE"/>
</dbReference>
<evidence type="ECO:0000256" key="5">
    <source>
        <dbReference type="ARBA" id="ARBA00022741"/>
    </source>
</evidence>
<feature type="binding site" evidence="11">
    <location>
        <begin position="32"/>
        <end position="35"/>
    </location>
    <ligand>
        <name>substrate</name>
    </ligand>
</feature>
<feature type="binding site" evidence="11">
    <location>
        <position position="66"/>
    </location>
    <ligand>
        <name>ATP</name>
        <dbReference type="ChEBI" id="CHEBI:30616"/>
    </ligand>
</feature>
<dbReference type="EMBL" id="JAGETX010000001">
    <property type="protein sequence ID" value="MBO3269172.1"/>
    <property type="molecule type" value="Genomic_DNA"/>
</dbReference>
<dbReference type="InterPro" id="IPR006206">
    <property type="entry name" value="Mevalonate/galactokinase"/>
</dbReference>
<evidence type="ECO:0000256" key="6">
    <source>
        <dbReference type="ARBA" id="ARBA00022777"/>
    </source>
</evidence>
<dbReference type="Gene3D" id="3.30.70.890">
    <property type="entry name" value="GHMP kinase, C-terminal domain"/>
    <property type="match status" value="1"/>
</dbReference>
<dbReference type="PROSITE" id="PS00106">
    <property type="entry name" value="GALACTOKINASE"/>
    <property type="match status" value="1"/>
</dbReference>
<evidence type="ECO:0000256" key="9">
    <source>
        <dbReference type="ARBA" id="ARBA00023144"/>
    </source>
</evidence>
<dbReference type="InterPro" id="IPR036554">
    <property type="entry name" value="GHMP_kinase_C_sf"/>
</dbReference>
<comment type="subcellular location">
    <subcellularLocation>
        <location evidence="11">Cytoplasm</location>
    </subcellularLocation>
</comment>
<dbReference type="Pfam" id="PF08544">
    <property type="entry name" value="GHMP_kinases_C"/>
    <property type="match status" value="1"/>
</dbReference>
<dbReference type="InterPro" id="IPR014721">
    <property type="entry name" value="Ribsml_uS5_D2-typ_fold_subgr"/>
</dbReference>
<dbReference type="InterPro" id="IPR013750">
    <property type="entry name" value="GHMP_kinase_C_dom"/>
</dbReference>
<evidence type="ECO:0000256" key="1">
    <source>
        <dbReference type="ARBA" id="ARBA00006566"/>
    </source>
</evidence>
<keyword evidence="10 11" id="KW-0119">Carbohydrate metabolism</keyword>
<dbReference type="HAMAP" id="MF_00246">
    <property type="entry name" value="Galactokinase"/>
    <property type="match status" value="1"/>
</dbReference>
<accession>A0ABS3T693</accession>
<keyword evidence="7 11" id="KW-0067">ATP-binding</keyword>
<protein>
    <recommendedName>
        <fullName evidence="11 12">Galactokinase</fullName>
        <ecNumber evidence="11 12">2.7.1.6</ecNumber>
    </recommendedName>
    <alternativeName>
        <fullName evidence="11">Galactose kinase</fullName>
    </alternativeName>
</protein>
<comment type="caution">
    <text evidence="16">The sequence shown here is derived from an EMBL/GenBank/DDBJ whole genome shotgun (WGS) entry which is preliminary data.</text>
</comment>
<dbReference type="InterPro" id="IPR022963">
    <property type="entry name" value="Galactokinase_bac"/>
</dbReference>
<dbReference type="PANTHER" id="PTHR10457:SF7">
    <property type="entry name" value="GALACTOKINASE-RELATED"/>
    <property type="match status" value="1"/>
</dbReference>
<dbReference type="SUPFAM" id="SSF55060">
    <property type="entry name" value="GHMP Kinase, C-terminal domain"/>
    <property type="match status" value="1"/>
</dbReference>
<evidence type="ECO:0000256" key="12">
    <source>
        <dbReference type="NCBIfam" id="TIGR00131"/>
    </source>
</evidence>
<feature type="binding site" evidence="11">
    <location>
        <position position="219"/>
    </location>
    <ligand>
        <name>substrate</name>
    </ligand>
</feature>
<dbReference type="PIRSF" id="PIRSF000530">
    <property type="entry name" value="Galactokinase"/>
    <property type="match status" value="1"/>
</dbReference>
<reference evidence="16 17" key="1">
    <citation type="submission" date="2021-03" db="EMBL/GenBank/DDBJ databases">
        <authorList>
            <person name="Kim M.K."/>
        </authorList>
    </citation>
    <scope>NUCLEOTIDE SEQUENCE [LARGE SCALE GENOMIC DNA]</scope>
    <source>
        <strain evidence="16 17">BT507</strain>
    </source>
</reference>
<dbReference type="PRINTS" id="PR00473">
    <property type="entry name" value="GALCTOKINASE"/>
</dbReference>
<evidence type="ECO:0000259" key="14">
    <source>
        <dbReference type="Pfam" id="PF08544"/>
    </source>
</evidence>
<comment type="similarity">
    <text evidence="1 11">Belongs to the GHMP kinase family. GalK subfamily.</text>
</comment>
<feature type="active site" description="Proton acceptor" evidence="11">
    <location>
        <position position="169"/>
    </location>
</feature>
<feature type="site" description="Transition state stabilizer" evidence="11">
    <location>
        <position position="26"/>
    </location>
</feature>
<dbReference type="NCBIfam" id="TIGR00131">
    <property type="entry name" value="gal_kin"/>
    <property type="match status" value="1"/>
</dbReference>
<dbReference type="InterPro" id="IPR019741">
    <property type="entry name" value="Galactokinase_CS"/>
</dbReference>
<evidence type="ECO:0000256" key="4">
    <source>
        <dbReference type="ARBA" id="ARBA00022723"/>
    </source>
</evidence>
<evidence type="ECO:0000256" key="11">
    <source>
        <dbReference type="HAMAP-Rule" id="MF_00246"/>
    </source>
</evidence>
<sequence>MLSATVEAAFRQHFSATPLLVRAPGRVNLIGEHTDYNNGFVLPAAIDKEICFAVALNDQLEARLYSVDQDEHYVVNLKDVQPGKTQWANYLKGVVAGFQQRGVTVPGFDCAFGGNVPIGAGLSSSAAVECGLAFALNELLAAGFSRMELALIGQQAEHQFAGVRSGLMDQFASLFGKADHVVRLDCRSLDYEYFPFDTATCHIVLCNSGVKHSLASSEYNTRRQECEKGVQILQQYYPEIESLRDATLAQLEQHREELGDVVYRRCTYVVRENQRVETACQHLVQGDLAAFGQEMYASHAGLRDDYEVSCRELDVLVEIARETPGILGSRMMGGGFGGCTINLVPTELVDSFCERAAAEYQSRLGLHLETYKTSIVAGVEALPTTIESERKPDSRR</sequence>
<keyword evidence="17" id="KW-1185">Reference proteome</keyword>
<feature type="binding site" evidence="11">
    <location>
        <position position="125"/>
    </location>
    <ligand>
        <name>Mg(2+)</name>
        <dbReference type="ChEBI" id="CHEBI:18420"/>
    </ligand>
</feature>
<dbReference type="Proteomes" id="UP000670527">
    <property type="component" value="Unassembled WGS sequence"/>
</dbReference>
<comment type="function">
    <text evidence="11">Catalyzes the transfer of the gamma-phosphate of ATP to D-galactose to form alpha-D-galactose-1-phosphate (Gal-1-P).</text>
</comment>